<organism evidence="1 2">
    <name type="scientific">Scheffersomyces spartinae</name>
    <dbReference type="NCBI Taxonomy" id="45513"/>
    <lineage>
        <taxon>Eukaryota</taxon>
        <taxon>Fungi</taxon>
        <taxon>Dikarya</taxon>
        <taxon>Ascomycota</taxon>
        <taxon>Saccharomycotina</taxon>
        <taxon>Pichiomycetes</taxon>
        <taxon>Debaryomycetaceae</taxon>
        <taxon>Scheffersomyces</taxon>
    </lineage>
</organism>
<proteinExistence type="predicted"/>
<evidence type="ECO:0000313" key="1">
    <source>
        <dbReference type="EMBL" id="KAG7193642.1"/>
    </source>
</evidence>
<comment type="caution">
    <text evidence="1">The sequence shown here is derived from an EMBL/GenBank/DDBJ whole genome shotgun (WGS) entry which is preliminary data.</text>
</comment>
<dbReference type="EMBL" id="JAHMUF010000010">
    <property type="protein sequence ID" value="KAG7193642.1"/>
    <property type="molecule type" value="Genomic_DNA"/>
</dbReference>
<dbReference type="AlphaFoldDB" id="A0A9P7V940"/>
<dbReference type="Proteomes" id="UP000790833">
    <property type="component" value="Unassembled WGS sequence"/>
</dbReference>
<reference evidence="1" key="1">
    <citation type="submission" date="2021-03" db="EMBL/GenBank/DDBJ databases">
        <authorList>
            <person name="Palmer J.M."/>
        </authorList>
    </citation>
    <scope>NUCLEOTIDE SEQUENCE</scope>
    <source>
        <strain evidence="1">ARV_011</strain>
    </source>
</reference>
<dbReference type="RefSeq" id="XP_043049190.1">
    <property type="nucleotide sequence ID" value="XM_043191178.1"/>
</dbReference>
<evidence type="ECO:0000313" key="2">
    <source>
        <dbReference type="Proteomes" id="UP000790833"/>
    </source>
</evidence>
<sequence length="159" mass="19295">MRPQWIRTSVRCMSDWKVPEKPSYNTKIPPILRSLKYVQAADQYQNQLDQAPKQSKITELMNRLEQKPYLMVVLRDYQEQLKRLGIDQRPEREALVSKWKFYILAIKLKQLHRAFWDQCEYNDISSHKHRFRMDINDVGLLDPRNFSKEDYDKIMSFKE</sequence>
<protein>
    <submittedName>
        <fullName evidence="1">Uncharacterized protein</fullName>
    </submittedName>
</protein>
<dbReference type="GeneID" id="66113699"/>
<gene>
    <name evidence="1" type="ORF">KQ657_000325</name>
</gene>
<dbReference type="OrthoDB" id="4092895at2759"/>
<accession>A0A9P7V940</accession>
<name>A0A9P7V940_9ASCO</name>
<keyword evidence="2" id="KW-1185">Reference proteome</keyword>